<feature type="non-terminal residue" evidence="2">
    <location>
        <position position="149"/>
    </location>
</feature>
<sequence>MASAKLNTLLQTKVIENQNEACYILGKLEHVLSQSIKEQTEIYSFLIPLVRTLVSKIYELLFMNLHLPSLPFTNGSSSFFEDFQEYCSSNEWQVYIEKYIVPYMKQYETHTFYESHEDMALYWKNCYEALMVNMHKRDREGGESKLKFQ</sequence>
<dbReference type="KEGG" id="lww:115939211"/>
<dbReference type="Proteomes" id="UP000245341">
    <property type="component" value="Unplaced"/>
</dbReference>
<accession>A0A7F8QDH3</accession>
<dbReference type="GeneID" id="115939211"/>
<name>A0A7F8QDH3_LEPWE</name>
<reference evidence="2" key="1">
    <citation type="submission" date="2025-08" db="UniProtKB">
        <authorList>
            <consortium name="RefSeq"/>
        </authorList>
    </citation>
    <scope>IDENTIFICATION</scope>
    <source>
        <tissue evidence="2">Liver</tissue>
    </source>
</reference>
<proteinExistence type="predicted"/>
<evidence type="ECO:0000313" key="1">
    <source>
        <dbReference type="Proteomes" id="UP000245341"/>
    </source>
</evidence>
<organism evidence="1 2">
    <name type="scientific">Leptonychotes weddellii</name>
    <name type="common">Weddell seal</name>
    <name type="synonym">Otaria weddellii</name>
    <dbReference type="NCBI Taxonomy" id="9713"/>
    <lineage>
        <taxon>Eukaryota</taxon>
        <taxon>Metazoa</taxon>
        <taxon>Chordata</taxon>
        <taxon>Craniata</taxon>
        <taxon>Vertebrata</taxon>
        <taxon>Euteleostomi</taxon>
        <taxon>Mammalia</taxon>
        <taxon>Eutheria</taxon>
        <taxon>Laurasiatheria</taxon>
        <taxon>Carnivora</taxon>
        <taxon>Caniformia</taxon>
        <taxon>Pinnipedia</taxon>
        <taxon>Phocidae</taxon>
        <taxon>Monachinae</taxon>
        <taxon>Lobodontini</taxon>
        <taxon>Leptonychotes</taxon>
    </lineage>
</organism>
<dbReference type="RefSeq" id="XP_030879300.1">
    <property type="nucleotide sequence ID" value="XM_031023440.1"/>
</dbReference>
<protein>
    <submittedName>
        <fullName evidence="2">Neurobeachin-like protein 1</fullName>
    </submittedName>
</protein>
<gene>
    <name evidence="2" type="primary">LOC115939211</name>
</gene>
<dbReference type="OrthoDB" id="26681at2759"/>
<dbReference type="AlphaFoldDB" id="A0A7F8QDH3"/>
<dbReference type="Pfam" id="PF16057">
    <property type="entry name" value="DUF4800"/>
    <property type="match status" value="1"/>
</dbReference>
<keyword evidence="1" id="KW-1185">Reference proteome</keyword>
<evidence type="ECO:0000313" key="2">
    <source>
        <dbReference type="RefSeq" id="XP_030879300.1"/>
    </source>
</evidence>